<reference evidence="2" key="2">
    <citation type="submission" date="2018-03" db="EMBL/GenBank/DDBJ databases">
        <title>The Triticum urartu genome reveals the dynamic nature of wheat genome evolution.</title>
        <authorList>
            <person name="Ling H."/>
            <person name="Ma B."/>
            <person name="Shi X."/>
            <person name="Liu H."/>
            <person name="Dong L."/>
            <person name="Sun H."/>
            <person name="Cao Y."/>
            <person name="Gao Q."/>
            <person name="Zheng S."/>
            <person name="Li Y."/>
            <person name="Yu Y."/>
            <person name="Du H."/>
            <person name="Qi M."/>
            <person name="Li Y."/>
            <person name="Yu H."/>
            <person name="Cui Y."/>
            <person name="Wang N."/>
            <person name="Chen C."/>
            <person name="Wu H."/>
            <person name="Zhao Y."/>
            <person name="Zhang J."/>
            <person name="Li Y."/>
            <person name="Zhou W."/>
            <person name="Zhang B."/>
            <person name="Hu W."/>
            <person name="Eijk M."/>
            <person name="Tang J."/>
            <person name="Witsenboer H."/>
            <person name="Zhao S."/>
            <person name="Li Z."/>
            <person name="Zhang A."/>
            <person name="Wang D."/>
            <person name="Liang C."/>
        </authorList>
    </citation>
    <scope>NUCLEOTIDE SEQUENCE [LARGE SCALE GENOMIC DNA]</scope>
    <source>
        <strain evidence="2">cv. G1812</strain>
    </source>
</reference>
<keyword evidence="3" id="KW-1185">Reference proteome</keyword>
<evidence type="ECO:0000313" key="3">
    <source>
        <dbReference type="Proteomes" id="UP000015106"/>
    </source>
</evidence>
<dbReference type="EnsemblPlants" id="TuG1812G0700002648.01.T02">
    <property type="protein sequence ID" value="TuG1812G0700002648.01.T02"/>
    <property type="gene ID" value="TuG1812G0700002648.01"/>
</dbReference>
<name>A0A8R7R071_TRIUA</name>
<organism evidence="2 3">
    <name type="scientific">Triticum urartu</name>
    <name type="common">Red wild einkorn</name>
    <name type="synonym">Crithodium urartu</name>
    <dbReference type="NCBI Taxonomy" id="4572"/>
    <lineage>
        <taxon>Eukaryota</taxon>
        <taxon>Viridiplantae</taxon>
        <taxon>Streptophyta</taxon>
        <taxon>Embryophyta</taxon>
        <taxon>Tracheophyta</taxon>
        <taxon>Spermatophyta</taxon>
        <taxon>Magnoliopsida</taxon>
        <taxon>Liliopsida</taxon>
        <taxon>Poales</taxon>
        <taxon>Poaceae</taxon>
        <taxon>BOP clade</taxon>
        <taxon>Pooideae</taxon>
        <taxon>Triticodae</taxon>
        <taxon>Triticeae</taxon>
        <taxon>Triticinae</taxon>
        <taxon>Triticum</taxon>
    </lineage>
</organism>
<reference evidence="3" key="1">
    <citation type="journal article" date="2013" name="Nature">
        <title>Draft genome of the wheat A-genome progenitor Triticum urartu.</title>
        <authorList>
            <person name="Ling H.Q."/>
            <person name="Zhao S."/>
            <person name="Liu D."/>
            <person name="Wang J."/>
            <person name="Sun H."/>
            <person name="Zhang C."/>
            <person name="Fan H."/>
            <person name="Li D."/>
            <person name="Dong L."/>
            <person name="Tao Y."/>
            <person name="Gao C."/>
            <person name="Wu H."/>
            <person name="Li Y."/>
            <person name="Cui Y."/>
            <person name="Guo X."/>
            <person name="Zheng S."/>
            <person name="Wang B."/>
            <person name="Yu K."/>
            <person name="Liang Q."/>
            <person name="Yang W."/>
            <person name="Lou X."/>
            <person name="Chen J."/>
            <person name="Feng M."/>
            <person name="Jian J."/>
            <person name="Zhang X."/>
            <person name="Luo G."/>
            <person name="Jiang Y."/>
            <person name="Liu J."/>
            <person name="Wang Z."/>
            <person name="Sha Y."/>
            <person name="Zhang B."/>
            <person name="Wu H."/>
            <person name="Tang D."/>
            <person name="Shen Q."/>
            <person name="Xue P."/>
            <person name="Zou S."/>
            <person name="Wang X."/>
            <person name="Liu X."/>
            <person name="Wang F."/>
            <person name="Yang Y."/>
            <person name="An X."/>
            <person name="Dong Z."/>
            <person name="Zhang K."/>
            <person name="Zhang X."/>
            <person name="Luo M.C."/>
            <person name="Dvorak J."/>
            <person name="Tong Y."/>
            <person name="Wang J."/>
            <person name="Yang H."/>
            <person name="Li Z."/>
            <person name="Wang D."/>
            <person name="Zhang A."/>
            <person name="Wang J."/>
        </authorList>
    </citation>
    <scope>NUCLEOTIDE SEQUENCE</scope>
    <source>
        <strain evidence="3">cv. G1812</strain>
    </source>
</reference>
<gene>
    <name evidence="2" type="primary">LOC125518008</name>
</gene>
<protein>
    <submittedName>
        <fullName evidence="2">Uncharacterized protein</fullName>
    </submittedName>
</protein>
<evidence type="ECO:0000256" key="1">
    <source>
        <dbReference type="SAM" id="MobiDB-lite"/>
    </source>
</evidence>
<sequence length="103" mass="12165">MHLILQANNSHLPSALLSQGRRCRVRRRVRRHRVAAVRLLQGEEEQRQVREQPPDLPPLPDLQGRRVHLVPEMQGLQMHHISRKHRIMIDTGMHSKQIELEIF</sequence>
<accession>A0A8R7R071</accession>
<dbReference type="Gramene" id="TuG1812G0700002648.01.T02">
    <property type="protein sequence ID" value="TuG1812G0700002648.01.T02"/>
    <property type="gene ID" value="TuG1812G0700002648.01"/>
</dbReference>
<reference evidence="2" key="3">
    <citation type="submission" date="2022-06" db="UniProtKB">
        <authorList>
            <consortium name="EnsemblPlants"/>
        </authorList>
    </citation>
    <scope>IDENTIFICATION</scope>
</reference>
<feature type="compositionally biased region" description="Basic and acidic residues" evidence="1">
    <location>
        <begin position="44"/>
        <end position="53"/>
    </location>
</feature>
<proteinExistence type="predicted"/>
<dbReference type="AlphaFoldDB" id="A0A8R7R071"/>
<dbReference type="Proteomes" id="UP000015106">
    <property type="component" value="Chromosome 7"/>
</dbReference>
<feature type="region of interest" description="Disordered" evidence="1">
    <location>
        <begin position="41"/>
        <end position="62"/>
    </location>
</feature>
<evidence type="ECO:0000313" key="2">
    <source>
        <dbReference type="EnsemblPlants" id="TuG1812G0700002648.01.T02"/>
    </source>
</evidence>